<dbReference type="PANTHER" id="PTHR13768">
    <property type="entry name" value="SOLUBLE NSF ATTACHMENT PROTEIN SNAP"/>
    <property type="match status" value="1"/>
</dbReference>
<dbReference type="PRINTS" id="PR00448">
    <property type="entry name" value="NSFATTACHMNT"/>
</dbReference>
<dbReference type="GO" id="GO:0006886">
    <property type="term" value="P:intracellular protein transport"/>
    <property type="evidence" value="ECO:0007669"/>
    <property type="project" value="UniProtKB-UniRule"/>
</dbReference>
<sequence length="286" mass="31544">MSDKKALELLHSADKMAQSRGWFSGPKYDEAADLYEQAANQFRLARQMREAGEAMLKAAQMSLKLGESNDAAQHLVSASKCFKKGHPKQAVDALTQAVGLLTERGAFRMAAAHQKDIAKLCELDLSDPEQAMQAYQLAAEWYAGEDATALANGCLLQVASLAAQLEDYARATQIFESIAEGGVDDQLTKWSVKDYFLKAALCRLAIPDDVGAAQALERYKDLDPAFASTRECRFVEGLVADIRKSDMQAFTDHVASYDQISQLDNWKTTLLLRIKRQILEAGEDLT</sequence>
<dbReference type="PANTHER" id="PTHR13768:SF8">
    <property type="entry name" value="ALPHA-SOLUBLE NSF ATTACHMENT PROTEIN"/>
    <property type="match status" value="1"/>
</dbReference>
<organism evidence="8 9">
    <name type="scientific">Coemansia biformis</name>
    <dbReference type="NCBI Taxonomy" id="1286918"/>
    <lineage>
        <taxon>Eukaryota</taxon>
        <taxon>Fungi</taxon>
        <taxon>Fungi incertae sedis</taxon>
        <taxon>Zoopagomycota</taxon>
        <taxon>Kickxellomycotina</taxon>
        <taxon>Kickxellomycetes</taxon>
        <taxon>Kickxellales</taxon>
        <taxon>Kickxellaceae</taxon>
        <taxon>Coemansia</taxon>
    </lineage>
</organism>
<evidence type="ECO:0000313" key="8">
    <source>
        <dbReference type="EMBL" id="KAJ1730647.1"/>
    </source>
</evidence>
<dbReference type="GO" id="GO:0005774">
    <property type="term" value="C:vacuolar membrane"/>
    <property type="evidence" value="ECO:0007669"/>
    <property type="project" value="TreeGrafter"/>
</dbReference>
<dbReference type="Gene3D" id="1.25.40.10">
    <property type="entry name" value="Tetratricopeptide repeat domain"/>
    <property type="match status" value="1"/>
</dbReference>
<keyword evidence="6 7" id="KW-0472">Membrane</keyword>
<protein>
    <submittedName>
        <fullName evidence="8">Vesicular-fusion protein S17</fullName>
    </submittedName>
</protein>
<evidence type="ECO:0000256" key="1">
    <source>
        <dbReference type="ARBA" id="ARBA00004170"/>
    </source>
</evidence>
<dbReference type="Proteomes" id="UP001143981">
    <property type="component" value="Unassembled WGS sequence"/>
</dbReference>
<dbReference type="CDD" id="cd15832">
    <property type="entry name" value="SNAP"/>
    <property type="match status" value="1"/>
</dbReference>
<dbReference type="InterPro" id="IPR011990">
    <property type="entry name" value="TPR-like_helical_dom_sf"/>
</dbReference>
<keyword evidence="9" id="KW-1185">Reference proteome</keyword>
<comment type="subcellular location">
    <subcellularLocation>
        <location evidence="1 7">Membrane</location>
        <topology evidence="1 7">Peripheral membrane protein</topology>
    </subcellularLocation>
</comment>
<keyword evidence="3 7" id="KW-0813">Transport</keyword>
<comment type="caution">
    <text evidence="8">The sequence shown here is derived from an EMBL/GenBank/DDBJ whole genome shotgun (WGS) entry which is preliminary data.</text>
</comment>
<evidence type="ECO:0000313" key="9">
    <source>
        <dbReference type="Proteomes" id="UP001143981"/>
    </source>
</evidence>
<accession>A0A9W7Y7I1</accession>
<dbReference type="GO" id="GO:0019905">
    <property type="term" value="F:syntaxin binding"/>
    <property type="evidence" value="ECO:0007669"/>
    <property type="project" value="TreeGrafter"/>
</dbReference>
<keyword evidence="5 7" id="KW-0653">Protein transport</keyword>
<dbReference type="EMBL" id="JANBOI010000426">
    <property type="protein sequence ID" value="KAJ1730647.1"/>
    <property type="molecule type" value="Genomic_DNA"/>
</dbReference>
<dbReference type="InterPro" id="IPR000744">
    <property type="entry name" value="NSF_attach"/>
</dbReference>
<dbReference type="OrthoDB" id="9984275at2759"/>
<evidence type="ECO:0000256" key="3">
    <source>
        <dbReference type="ARBA" id="ARBA00022448"/>
    </source>
</evidence>
<evidence type="ECO:0000256" key="4">
    <source>
        <dbReference type="ARBA" id="ARBA00022892"/>
    </source>
</evidence>
<evidence type="ECO:0000256" key="7">
    <source>
        <dbReference type="RuleBase" id="RU367013"/>
    </source>
</evidence>
<dbReference type="AlphaFoldDB" id="A0A9W7Y7I1"/>
<evidence type="ECO:0000256" key="5">
    <source>
        <dbReference type="ARBA" id="ARBA00022927"/>
    </source>
</evidence>
<comment type="function">
    <text evidence="7">Required for vesicular transport between the endoplasmic reticulum and the Golgi apparatus.</text>
</comment>
<comment type="similarity">
    <text evidence="2 7">Belongs to the SNAP family.</text>
</comment>
<keyword evidence="4 7" id="KW-0931">ER-Golgi transport</keyword>
<name>A0A9W7Y7I1_9FUNG</name>
<dbReference type="GO" id="GO:0035494">
    <property type="term" value="P:SNARE complex disassembly"/>
    <property type="evidence" value="ECO:0007669"/>
    <property type="project" value="TreeGrafter"/>
</dbReference>
<reference evidence="8" key="1">
    <citation type="submission" date="2022-07" db="EMBL/GenBank/DDBJ databases">
        <title>Phylogenomic reconstructions and comparative analyses of Kickxellomycotina fungi.</title>
        <authorList>
            <person name="Reynolds N.K."/>
            <person name="Stajich J.E."/>
            <person name="Barry K."/>
            <person name="Grigoriev I.V."/>
            <person name="Crous P."/>
            <person name="Smith M.E."/>
        </authorList>
    </citation>
    <scope>NUCLEOTIDE SEQUENCE</scope>
    <source>
        <strain evidence="8">BCRC 34381</strain>
    </source>
</reference>
<dbReference type="SUPFAM" id="SSF48452">
    <property type="entry name" value="TPR-like"/>
    <property type="match status" value="1"/>
</dbReference>
<proteinExistence type="inferred from homology"/>
<gene>
    <name evidence="8" type="primary">SEC17</name>
    <name evidence="8" type="ORF">LPJ61_002905</name>
</gene>
<evidence type="ECO:0000256" key="6">
    <source>
        <dbReference type="ARBA" id="ARBA00023136"/>
    </source>
</evidence>
<evidence type="ECO:0000256" key="2">
    <source>
        <dbReference type="ARBA" id="ARBA00010050"/>
    </source>
</evidence>
<dbReference type="FunFam" id="1.25.40.10:FF:000049">
    <property type="entry name" value="Alpha-soluble NSF attachment protein-like"/>
    <property type="match status" value="1"/>
</dbReference>
<dbReference type="GO" id="GO:0031201">
    <property type="term" value="C:SNARE complex"/>
    <property type="evidence" value="ECO:0007669"/>
    <property type="project" value="TreeGrafter"/>
</dbReference>
<dbReference type="GO" id="GO:0005483">
    <property type="term" value="F:soluble NSF attachment protein activity"/>
    <property type="evidence" value="ECO:0007669"/>
    <property type="project" value="UniProtKB-ARBA"/>
</dbReference>
<dbReference type="Pfam" id="PF14938">
    <property type="entry name" value="SNAP"/>
    <property type="match status" value="1"/>
</dbReference>